<organism evidence="2">
    <name type="scientific">Pseudomonas putida</name>
    <name type="common">Arthrobacter siderocapsulatus</name>
    <dbReference type="NCBI Taxonomy" id="303"/>
    <lineage>
        <taxon>Bacteria</taxon>
        <taxon>Pseudomonadati</taxon>
        <taxon>Pseudomonadota</taxon>
        <taxon>Gammaproteobacteria</taxon>
        <taxon>Pseudomonadales</taxon>
        <taxon>Pseudomonadaceae</taxon>
        <taxon>Pseudomonas</taxon>
    </lineage>
</organism>
<dbReference type="PROSITE" id="PS51257">
    <property type="entry name" value="PROKAR_LIPOPROTEIN"/>
    <property type="match status" value="1"/>
</dbReference>
<feature type="chain" id="PRO_5008536822" description="Lipoprotein" evidence="1">
    <location>
        <begin position="24"/>
        <end position="265"/>
    </location>
</feature>
<gene>
    <name evidence="2" type="ORF">IEC33019_2131</name>
</gene>
<proteinExistence type="predicted"/>
<protein>
    <recommendedName>
        <fullName evidence="3">Lipoprotein</fullName>
    </recommendedName>
</protein>
<evidence type="ECO:0008006" key="3">
    <source>
        <dbReference type="Google" id="ProtNLM"/>
    </source>
</evidence>
<keyword evidence="1" id="KW-0732">Signal</keyword>
<dbReference type="AlphaFoldDB" id="A0A1B2F5W2"/>
<evidence type="ECO:0000313" key="2">
    <source>
        <dbReference type="EMBL" id="ANY87688.1"/>
    </source>
</evidence>
<name>A0A1B2F5W2_PSEPU</name>
<reference evidence="2" key="1">
    <citation type="submission" date="2016-07" db="EMBL/GenBank/DDBJ databases">
        <title>New class B carbapenemase carried by novel plasmid in Pseudomonas putida enviromental strain in eastern Amazonia.</title>
        <authorList>
            <person name="Souza C.O."/>
            <person name="Lima K.V."/>
            <person name="Brasiliense D.M."/>
            <person name="Perez-Chaparro P.J."/>
            <person name="Mamizuka E.M."/>
            <person name="Lima M.O."/>
            <person name="Lima L.N."/>
            <person name="McCulloch J.A."/>
        </authorList>
    </citation>
    <scope>NUCLEOTIDE SEQUENCE [LARGE SCALE GENOMIC DNA]</scope>
    <source>
        <strain evidence="2">IEC33019</strain>
    </source>
</reference>
<accession>A0A1B2F5W2</accession>
<evidence type="ECO:0000256" key="1">
    <source>
        <dbReference type="SAM" id="SignalP"/>
    </source>
</evidence>
<dbReference type="EMBL" id="CP016634">
    <property type="protein sequence ID" value="ANY87688.1"/>
    <property type="molecule type" value="Genomic_DNA"/>
</dbReference>
<sequence length="265" mass="28641">MPLHVRQLSFILPLALLVGCSSGAGTGSAQQVAYSPFADSRGVTFNKIATPSDLAKMVGDIGGAQQKFETDVDFNLRMKKLKPFEVCKSVSESSLKFDSSTGSAIYKEWLYDAQISGYREKNGETFSDPAVFMPGLDASFGSKKIGEYAGQNSFGATAVVEIRKADTVHLVLDPIFKSPLTFPHPYIEADARSLVAARQKAFLCVTAIPTAPFYRQSVLHSSPTLAHPYEGEVTHHFFRVKIGSVRLSDDKGNTIPGQVSVSPGV</sequence>
<feature type="signal peptide" evidence="1">
    <location>
        <begin position="1"/>
        <end position="23"/>
    </location>
</feature>